<dbReference type="SUPFAM" id="SSF55961">
    <property type="entry name" value="Bet v1-like"/>
    <property type="match status" value="1"/>
</dbReference>
<dbReference type="RefSeq" id="WP_165566510.1">
    <property type="nucleotide sequence ID" value="NZ_SAYU02000026.1"/>
</dbReference>
<gene>
    <name evidence="1" type="ORF">EPD83_009565</name>
</gene>
<dbReference type="InterPro" id="IPR019587">
    <property type="entry name" value="Polyketide_cyclase/dehydratase"/>
</dbReference>
<organism evidence="1 2">
    <name type="scientific">Phycicoccus flavus</name>
    <dbReference type="NCBI Taxonomy" id="2502783"/>
    <lineage>
        <taxon>Bacteria</taxon>
        <taxon>Bacillati</taxon>
        <taxon>Actinomycetota</taxon>
        <taxon>Actinomycetes</taxon>
        <taxon>Micrococcales</taxon>
        <taxon>Intrasporangiaceae</taxon>
        <taxon>Phycicoccus</taxon>
    </lineage>
</organism>
<evidence type="ECO:0000313" key="2">
    <source>
        <dbReference type="Proteomes" id="UP000287866"/>
    </source>
</evidence>
<sequence length="155" mass="16989">MDHVLSYSESVLVAADPAVVYDLVSDVPRTGEWSPVCRGCVWDDPARGAEVGAGFTGHNETPDRTWTTHSEVVVADRPREFAWEVGPGRVRWGYTMEPAGDGTRLTESWQFLEGGIAFFHEKFGDRADAEIESRSRSAHEGIPLTLATIKAIAQG</sequence>
<evidence type="ECO:0000313" key="1">
    <source>
        <dbReference type="EMBL" id="NHA68296.1"/>
    </source>
</evidence>
<dbReference type="CDD" id="cd07812">
    <property type="entry name" value="SRPBCC"/>
    <property type="match status" value="1"/>
</dbReference>
<dbReference type="Proteomes" id="UP000287866">
    <property type="component" value="Unassembled WGS sequence"/>
</dbReference>
<dbReference type="EMBL" id="SAYU02000026">
    <property type="protein sequence ID" value="NHA68296.1"/>
    <property type="molecule type" value="Genomic_DNA"/>
</dbReference>
<proteinExistence type="predicted"/>
<keyword evidence="2" id="KW-1185">Reference proteome</keyword>
<accession>A0A8T6R332</accession>
<name>A0A8T6R332_9MICO</name>
<dbReference type="AlphaFoldDB" id="A0A8T6R332"/>
<comment type="caution">
    <text evidence="1">The sequence shown here is derived from an EMBL/GenBank/DDBJ whole genome shotgun (WGS) entry which is preliminary data.</text>
</comment>
<dbReference type="Pfam" id="PF10604">
    <property type="entry name" value="Polyketide_cyc2"/>
    <property type="match status" value="1"/>
</dbReference>
<dbReference type="Gene3D" id="3.30.530.20">
    <property type="match status" value="1"/>
</dbReference>
<dbReference type="InterPro" id="IPR023393">
    <property type="entry name" value="START-like_dom_sf"/>
</dbReference>
<reference evidence="1" key="1">
    <citation type="submission" date="2020-03" db="EMBL/GenBank/DDBJ databases">
        <title>Phycicoccus flavus sp. nov., a novel endophytic actinobacterium isolated from branch of Kandelia candel.</title>
        <authorList>
            <person name="Tuo L."/>
        </authorList>
    </citation>
    <scope>NUCLEOTIDE SEQUENCE</scope>
    <source>
        <strain evidence="1">CMS6Z-2</strain>
    </source>
</reference>
<protein>
    <submittedName>
        <fullName evidence="1">SRPBCC family protein</fullName>
    </submittedName>
</protein>